<comment type="caution">
    <text evidence="3">The sequence shown here is derived from an EMBL/GenBank/DDBJ whole genome shotgun (WGS) entry which is preliminary data.</text>
</comment>
<dbReference type="PANTHER" id="PTHR43477">
    <property type="entry name" value="DIHYDROANTICAPSIN 7-DEHYDROGENASE"/>
    <property type="match status" value="1"/>
</dbReference>
<evidence type="ECO:0000313" key="3">
    <source>
        <dbReference type="EMBL" id="RTR38472.1"/>
    </source>
</evidence>
<dbReference type="OrthoDB" id="9806974at2"/>
<name>A0A431WS74_9GAMM</name>
<accession>A0A431WS74</accession>
<evidence type="ECO:0000256" key="2">
    <source>
        <dbReference type="ARBA" id="ARBA00023002"/>
    </source>
</evidence>
<dbReference type="InterPro" id="IPR002347">
    <property type="entry name" value="SDR_fam"/>
</dbReference>
<protein>
    <submittedName>
        <fullName evidence="3">SDR family oxidoreductase</fullName>
    </submittedName>
</protein>
<sequence>MKLTEHTISVVIGGTSGIGYSVAEKLRERNGTVVVASRRTGLDMTNEERVRKYFDSLGELDHLVITAGSSAPAGEVANIDIRDAQQGFDTKFWGTVIVVKEAAKHIREGGSITLTSGFLSRKTTKGAFVKSAMNAALEATTKILAKELAPIRVNVVSPGITDTEAYIGMASRNKKEMFERNASILPTGRIGQPNDIADGYLFAIDNLFMTGAVIDLEGGALIN</sequence>
<dbReference type="PRINTS" id="PR00081">
    <property type="entry name" value="GDHRDH"/>
</dbReference>
<dbReference type="EMBL" id="RXNU01000006">
    <property type="protein sequence ID" value="RTR38472.1"/>
    <property type="molecule type" value="Genomic_DNA"/>
</dbReference>
<dbReference type="PANTHER" id="PTHR43477:SF1">
    <property type="entry name" value="DIHYDROANTICAPSIN 7-DEHYDROGENASE"/>
    <property type="match status" value="1"/>
</dbReference>
<dbReference type="SUPFAM" id="SSF51735">
    <property type="entry name" value="NAD(P)-binding Rossmann-fold domains"/>
    <property type="match status" value="1"/>
</dbReference>
<dbReference type="RefSeq" id="WP_126520713.1">
    <property type="nucleotide sequence ID" value="NZ_RXNU01000006.1"/>
</dbReference>
<reference evidence="3 4" key="1">
    <citation type="submission" date="2018-12" db="EMBL/GenBank/DDBJ databases">
        <authorList>
            <person name="Yu L."/>
        </authorList>
    </citation>
    <scope>NUCLEOTIDE SEQUENCE [LARGE SCALE GENOMIC DNA]</scope>
    <source>
        <strain evidence="3 4">HAW-EB2</strain>
    </source>
</reference>
<organism evidence="3 4">
    <name type="scientific">Shewanella canadensis</name>
    <dbReference type="NCBI Taxonomy" id="271096"/>
    <lineage>
        <taxon>Bacteria</taxon>
        <taxon>Pseudomonadati</taxon>
        <taxon>Pseudomonadota</taxon>
        <taxon>Gammaproteobacteria</taxon>
        <taxon>Alteromonadales</taxon>
        <taxon>Shewanellaceae</taxon>
        <taxon>Shewanella</taxon>
    </lineage>
</organism>
<dbReference type="Gene3D" id="3.40.50.720">
    <property type="entry name" value="NAD(P)-binding Rossmann-like Domain"/>
    <property type="match status" value="1"/>
</dbReference>
<dbReference type="InterPro" id="IPR036291">
    <property type="entry name" value="NAD(P)-bd_dom_sf"/>
</dbReference>
<dbReference type="AlphaFoldDB" id="A0A431WS74"/>
<dbReference type="InterPro" id="IPR051122">
    <property type="entry name" value="SDR_DHRS6-like"/>
</dbReference>
<dbReference type="GO" id="GO:0016491">
    <property type="term" value="F:oxidoreductase activity"/>
    <property type="evidence" value="ECO:0007669"/>
    <property type="project" value="UniProtKB-KW"/>
</dbReference>
<evidence type="ECO:0000313" key="4">
    <source>
        <dbReference type="Proteomes" id="UP000267448"/>
    </source>
</evidence>
<keyword evidence="2" id="KW-0560">Oxidoreductase</keyword>
<proteinExistence type="inferred from homology"/>
<dbReference type="Proteomes" id="UP000267448">
    <property type="component" value="Unassembled WGS sequence"/>
</dbReference>
<evidence type="ECO:0000256" key="1">
    <source>
        <dbReference type="ARBA" id="ARBA00006484"/>
    </source>
</evidence>
<keyword evidence="4" id="KW-1185">Reference proteome</keyword>
<dbReference type="Pfam" id="PF13561">
    <property type="entry name" value="adh_short_C2"/>
    <property type="match status" value="1"/>
</dbReference>
<gene>
    <name evidence="3" type="ORF">EKG38_13225</name>
</gene>
<comment type="similarity">
    <text evidence="1">Belongs to the short-chain dehydrogenases/reductases (SDR) family.</text>
</comment>